<proteinExistence type="predicted"/>
<dbReference type="PANTHER" id="PTHR28058:SF1">
    <property type="entry name" value="SMALL RIBOSOMAL SUBUNIT PROTEIN BS1M"/>
    <property type="match status" value="1"/>
</dbReference>
<accession>A0A9P7Z3M8</accession>
<dbReference type="InterPro" id="IPR016712">
    <property type="entry name" value="Rbsml_bS1m-like"/>
</dbReference>
<protein>
    <submittedName>
        <fullName evidence="1">Mitochondrial ribosomal protein MRP51</fullName>
    </submittedName>
</protein>
<dbReference type="PANTHER" id="PTHR28058">
    <property type="entry name" value="37S RIBOSOMAL PROTEIN MRP51, MITOCHONDRIAL"/>
    <property type="match status" value="1"/>
</dbReference>
<dbReference type="GO" id="GO:0070124">
    <property type="term" value="P:mitochondrial translational initiation"/>
    <property type="evidence" value="ECO:0007669"/>
    <property type="project" value="TreeGrafter"/>
</dbReference>
<keyword evidence="2" id="KW-1185">Reference proteome</keyword>
<evidence type="ECO:0000313" key="2">
    <source>
        <dbReference type="Proteomes" id="UP000887226"/>
    </source>
</evidence>
<dbReference type="GO" id="GO:0003735">
    <property type="term" value="F:structural constituent of ribosome"/>
    <property type="evidence" value="ECO:0007669"/>
    <property type="project" value="TreeGrafter"/>
</dbReference>
<dbReference type="Proteomes" id="UP000887226">
    <property type="component" value="Unassembled WGS sequence"/>
</dbReference>
<dbReference type="AlphaFoldDB" id="A0A9P7Z3M8"/>
<dbReference type="GO" id="GO:0005763">
    <property type="term" value="C:mitochondrial small ribosomal subunit"/>
    <property type="evidence" value="ECO:0007669"/>
    <property type="project" value="TreeGrafter"/>
</dbReference>
<gene>
    <name evidence="1" type="ORF">BJ878DRAFT_505102</name>
</gene>
<organism evidence="1 2">
    <name type="scientific">Calycina marina</name>
    <dbReference type="NCBI Taxonomy" id="1763456"/>
    <lineage>
        <taxon>Eukaryota</taxon>
        <taxon>Fungi</taxon>
        <taxon>Dikarya</taxon>
        <taxon>Ascomycota</taxon>
        <taxon>Pezizomycotina</taxon>
        <taxon>Leotiomycetes</taxon>
        <taxon>Helotiales</taxon>
        <taxon>Pezizellaceae</taxon>
        <taxon>Calycina</taxon>
    </lineage>
</organism>
<evidence type="ECO:0000313" key="1">
    <source>
        <dbReference type="EMBL" id="KAG9244686.1"/>
    </source>
</evidence>
<keyword evidence="1" id="KW-0689">Ribosomal protein</keyword>
<sequence length="483" mass="53640">MGSRSMSPGGAILRASRIFSLPPPFPKPLGDTAIYGSNTSTTPHPMHQAITTTPKSLHRGDWGLKRPLPLRATTKTSTPHLRIESIDTFEHITDFKSAADHTITLKKWQELNLPLMTPARREKNLVLGDFETTVPHSKRDRAVFDEDVDVTERPEVSNLGDDVIRWKYKGPWLAGMSEGEFMGYINKQIRSRKQEFQNFIRAELASIWTTKRTNAARDKGLDIPPPYKPSDILAGELNKYIKELRDNDGIRNNLICKFLDLPPMPTKGVDDVVENLSILPGGRATVEIPQEVAKNPYKEVGPPKTHPSAGLSYNRTAAIMYNHPRWGPQAHPPPVPARVVKPTKASVGFNRANLGVAGFVVDVPSSVSQRPNKSNTKPEYGGLNYMDHLKHIDIDTVGGAKTWVKPRYAFVDTDGHVRLTVDVAHPDAVAVRTDTVDDLERLQTQKAMQGVQLNMTASTQPSQVAIDMGSKRNGLNLNVFPKR</sequence>
<dbReference type="EMBL" id="MU253890">
    <property type="protein sequence ID" value="KAG9244686.1"/>
    <property type="molecule type" value="Genomic_DNA"/>
</dbReference>
<comment type="caution">
    <text evidence="1">The sequence shown here is derived from an EMBL/GenBank/DDBJ whole genome shotgun (WGS) entry which is preliminary data.</text>
</comment>
<name>A0A9P7Z3M8_9HELO</name>
<dbReference type="OrthoDB" id="3913595at2759"/>
<keyword evidence="1" id="KW-0687">Ribonucleoprotein</keyword>
<dbReference type="Pfam" id="PF11709">
    <property type="entry name" value="Mit_ribos_Mrp51"/>
    <property type="match status" value="1"/>
</dbReference>
<reference evidence="1" key="1">
    <citation type="journal article" date="2021" name="IMA Fungus">
        <title>Genomic characterization of three marine fungi, including Emericellopsis atlantica sp. nov. with signatures of a generalist lifestyle and marine biomass degradation.</title>
        <authorList>
            <person name="Hagestad O.C."/>
            <person name="Hou L."/>
            <person name="Andersen J.H."/>
            <person name="Hansen E.H."/>
            <person name="Altermark B."/>
            <person name="Li C."/>
            <person name="Kuhnert E."/>
            <person name="Cox R.J."/>
            <person name="Crous P.W."/>
            <person name="Spatafora J.W."/>
            <person name="Lail K."/>
            <person name="Amirebrahimi M."/>
            <person name="Lipzen A."/>
            <person name="Pangilinan J."/>
            <person name="Andreopoulos W."/>
            <person name="Hayes R.D."/>
            <person name="Ng V."/>
            <person name="Grigoriev I.V."/>
            <person name="Jackson S.A."/>
            <person name="Sutton T.D.S."/>
            <person name="Dobson A.D.W."/>
            <person name="Rama T."/>
        </authorList>
    </citation>
    <scope>NUCLEOTIDE SEQUENCE</scope>
    <source>
        <strain evidence="1">TRa3180A</strain>
    </source>
</reference>